<dbReference type="AlphaFoldDB" id="A0A9W6FNB8"/>
<dbReference type="Proteomes" id="UP001144396">
    <property type="component" value="Unassembled WGS sequence"/>
</dbReference>
<dbReference type="RefSeq" id="WP_281882817.1">
    <property type="nucleotide sequence ID" value="NZ_BSDP01000001.1"/>
</dbReference>
<keyword evidence="2" id="KW-0812">Transmembrane</keyword>
<evidence type="ECO:0000313" key="4">
    <source>
        <dbReference type="Proteomes" id="UP001144396"/>
    </source>
</evidence>
<proteinExistence type="predicted"/>
<dbReference type="EMBL" id="BSDP01000001">
    <property type="protein sequence ID" value="GLI26804.1"/>
    <property type="molecule type" value="Genomic_DNA"/>
</dbReference>
<sequence length="261" mass="27700">MEFDDELGALRERRRALEAVVYGTPDGFSSDAAGELSEVLARIAELERGSTAATTASERRAPDSDAAETEAPGADELLAGLMAADAADDRAAGDDDDRPTEPPGSGTRRGRGIRRALIAGVAAIAVGAWFAVTLTPPPGTGLAVFEREQVEADLLPMEAFLGASARATTRLVDEELGYGFWAFRDRDGRVCLIMLQPDTIDGADADCAEERTFLAGGLSLVLAFEDVPERLRPAGMRMGEVLRIIWTADADGVVWTMDADA</sequence>
<comment type="caution">
    <text evidence="3">The sequence shown here is derived from an EMBL/GenBank/DDBJ whole genome shotgun (WGS) entry which is preliminary data.</text>
</comment>
<evidence type="ECO:0000256" key="1">
    <source>
        <dbReference type="SAM" id="MobiDB-lite"/>
    </source>
</evidence>
<name>A0A9W6FNB8_9MICO</name>
<accession>A0A9W6FNB8</accession>
<keyword evidence="4" id="KW-1185">Reference proteome</keyword>
<organism evidence="3 4">
    <name type="scientific">Agromyces rhizosphaerae</name>
    <dbReference type="NCBI Taxonomy" id="88374"/>
    <lineage>
        <taxon>Bacteria</taxon>
        <taxon>Bacillati</taxon>
        <taxon>Actinomycetota</taxon>
        <taxon>Actinomycetes</taxon>
        <taxon>Micrococcales</taxon>
        <taxon>Microbacteriaceae</taxon>
        <taxon>Agromyces</taxon>
    </lineage>
</organism>
<feature type="transmembrane region" description="Helical" evidence="2">
    <location>
        <begin position="116"/>
        <end position="134"/>
    </location>
</feature>
<protein>
    <submittedName>
        <fullName evidence="3">Uncharacterized protein</fullName>
    </submittedName>
</protein>
<reference evidence="3" key="1">
    <citation type="submission" date="2022-12" db="EMBL/GenBank/DDBJ databases">
        <title>Reference genome sequencing for broad-spectrum identification of bacterial and archaeal isolates by mass spectrometry.</title>
        <authorList>
            <person name="Sekiguchi Y."/>
            <person name="Tourlousse D.M."/>
        </authorList>
    </citation>
    <scope>NUCLEOTIDE SEQUENCE</scope>
    <source>
        <strain evidence="3">14</strain>
    </source>
</reference>
<gene>
    <name evidence="3" type="ORF">ARHIZOSPH14_10460</name>
</gene>
<keyword evidence="2" id="KW-0472">Membrane</keyword>
<keyword evidence="2" id="KW-1133">Transmembrane helix</keyword>
<feature type="region of interest" description="Disordered" evidence="1">
    <location>
        <begin position="88"/>
        <end position="111"/>
    </location>
</feature>
<evidence type="ECO:0000313" key="3">
    <source>
        <dbReference type="EMBL" id="GLI26804.1"/>
    </source>
</evidence>
<feature type="region of interest" description="Disordered" evidence="1">
    <location>
        <begin position="47"/>
        <end position="71"/>
    </location>
</feature>
<evidence type="ECO:0000256" key="2">
    <source>
        <dbReference type="SAM" id="Phobius"/>
    </source>
</evidence>